<dbReference type="InterPro" id="IPR028366">
    <property type="entry name" value="PhoU"/>
</dbReference>
<dbReference type="EMBL" id="CAFBPQ010000021">
    <property type="protein sequence ID" value="CAB5023567.1"/>
    <property type="molecule type" value="Genomic_DNA"/>
</dbReference>
<evidence type="ECO:0000313" key="2">
    <source>
        <dbReference type="EMBL" id="CAB4714212.1"/>
    </source>
</evidence>
<dbReference type="EMBL" id="CAEZYK010000005">
    <property type="protein sequence ID" value="CAB4714212.1"/>
    <property type="molecule type" value="Genomic_DNA"/>
</dbReference>
<feature type="domain" description="PhoU" evidence="1">
    <location>
        <begin position="32"/>
        <end position="117"/>
    </location>
</feature>
<dbReference type="PIRSF" id="PIRSF003107">
    <property type="entry name" value="PhoU"/>
    <property type="match status" value="1"/>
</dbReference>
<dbReference type="GO" id="GO:0030643">
    <property type="term" value="P:intracellular phosphate ion homeostasis"/>
    <property type="evidence" value="ECO:0007669"/>
    <property type="project" value="InterPro"/>
</dbReference>
<accession>A0A6J7FXZ9</accession>
<name>A0A6J7FXZ9_9ZZZZ</name>
<evidence type="ECO:0000259" key="1">
    <source>
        <dbReference type="Pfam" id="PF01895"/>
    </source>
</evidence>
<evidence type="ECO:0000313" key="4">
    <source>
        <dbReference type="EMBL" id="CAB4980434.1"/>
    </source>
</evidence>
<dbReference type="EMBL" id="CAFBOF010000024">
    <property type="protein sequence ID" value="CAB4980434.1"/>
    <property type="molecule type" value="Genomic_DNA"/>
</dbReference>
<dbReference type="EMBL" id="CAFBMM010000012">
    <property type="protein sequence ID" value="CAB4900531.1"/>
    <property type="molecule type" value="Genomic_DNA"/>
</dbReference>
<gene>
    <name evidence="2" type="ORF">UFOPK2683_00177</name>
    <name evidence="3" type="ORF">UFOPK3605_00458</name>
    <name evidence="4" type="ORF">UFOPK3897_01079</name>
    <name evidence="5" type="ORF">UFOPK4121_00811</name>
</gene>
<organism evidence="3">
    <name type="scientific">freshwater metagenome</name>
    <dbReference type="NCBI Taxonomy" id="449393"/>
    <lineage>
        <taxon>unclassified sequences</taxon>
        <taxon>metagenomes</taxon>
        <taxon>ecological metagenomes</taxon>
    </lineage>
</organism>
<dbReference type="AlphaFoldDB" id="A0A6J7FXZ9"/>
<dbReference type="GO" id="GO:0045936">
    <property type="term" value="P:negative regulation of phosphate metabolic process"/>
    <property type="evidence" value="ECO:0007669"/>
    <property type="project" value="InterPro"/>
</dbReference>
<dbReference type="InterPro" id="IPR026022">
    <property type="entry name" value="PhoU_dom"/>
</dbReference>
<dbReference type="Pfam" id="PF01895">
    <property type="entry name" value="PhoU"/>
    <property type="match status" value="2"/>
</dbReference>
<reference evidence="3" key="1">
    <citation type="submission" date="2020-05" db="EMBL/GenBank/DDBJ databases">
        <authorList>
            <person name="Chiriac C."/>
            <person name="Salcher M."/>
            <person name="Ghai R."/>
            <person name="Kavagutti S V."/>
        </authorList>
    </citation>
    <scope>NUCLEOTIDE SEQUENCE</scope>
</reference>
<dbReference type="SUPFAM" id="SSF109755">
    <property type="entry name" value="PhoU-like"/>
    <property type="match status" value="1"/>
</dbReference>
<feature type="domain" description="PhoU" evidence="1">
    <location>
        <begin position="136"/>
        <end position="221"/>
    </location>
</feature>
<proteinExistence type="predicted"/>
<dbReference type="Gene3D" id="1.20.58.220">
    <property type="entry name" value="Phosphate transport system protein phou homolog 2, domain 2"/>
    <property type="match status" value="1"/>
</dbReference>
<evidence type="ECO:0000313" key="5">
    <source>
        <dbReference type="EMBL" id="CAB5023567.1"/>
    </source>
</evidence>
<dbReference type="PANTHER" id="PTHR42930:SF3">
    <property type="entry name" value="PHOSPHATE-SPECIFIC TRANSPORT SYSTEM ACCESSORY PROTEIN PHOU"/>
    <property type="match status" value="1"/>
</dbReference>
<sequence length="236" mass="26086">MANSDTPTPEAPQTVRTSFGEQLNDLRVDLITLAGLTGEAVRGATQCIIDKNIGGADTIIKNDGRIDELKETTELKIYEIFATQQPMAGDLRVLITVLRILQEIQLSADLAVSIAKTARRLFPGELSPRFRRIIGLMGSQSVVQLEVAMDAFSDSNAEIAGALPDMDNVMDDLQKDLFRQIFSEPAVAGEDNPEQNLQFAVQLALLGRYYERIADHTVLMGAWTRFMITGEFPSRR</sequence>
<protein>
    <submittedName>
        <fullName evidence="3">Unannotated protein</fullName>
    </submittedName>
</protein>
<dbReference type="InterPro" id="IPR038078">
    <property type="entry name" value="PhoU-like_sf"/>
</dbReference>
<evidence type="ECO:0000313" key="3">
    <source>
        <dbReference type="EMBL" id="CAB4900531.1"/>
    </source>
</evidence>
<dbReference type="PANTHER" id="PTHR42930">
    <property type="entry name" value="PHOSPHATE-SPECIFIC TRANSPORT SYSTEM ACCESSORY PROTEIN PHOU"/>
    <property type="match status" value="1"/>
</dbReference>